<dbReference type="AlphaFoldDB" id="A0A9P8CAJ2"/>
<protein>
    <submittedName>
        <fullName evidence="1">Uncharacterized protein</fullName>
    </submittedName>
</protein>
<keyword evidence="2" id="KW-1185">Reference proteome</keyword>
<dbReference type="EMBL" id="MU254690">
    <property type="protein sequence ID" value="KAG9239954.1"/>
    <property type="molecule type" value="Genomic_DNA"/>
</dbReference>
<accession>A0A9P8CAJ2</accession>
<name>A0A9P8CAJ2_9HELO</name>
<gene>
    <name evidence="1" type="ORF">BJ878DRAFT_562991</name>
</gene>
<sequence>MSARIKWAVSSRNWPEIEKRLDPATAKQRLCLELNADSVSAAVATFIQTKVHELATRNNYMSQTRHDVQQYLSLNADHIMHLEDSDLCISVLAIVSTVYRPITIDELVTLLELPNGVDIEHKEYLVEISAKEFMAEKASKDPFLFQKRKANHLLECDVERYQYIYLNLATE</sequence>
<dbReference type="OrthoDB" id="3783534at2759"/>
<proteinExistence type="predicted"/>
<organism evidence="1 2">
    <name type="scientific">Calycina marina</name>
    <dbReference type="NCBI Taxonomy" id="1763456"/>
    <lineage>
        <taxon>Eukaryota</taxon>
        <taxon>Fungi</taxon>
        <taxon>Dikarya</taxon>
        <taxon>Ascomycota</taxon>
        <taxon>Pezizomycotina</taxon>
        <taxon>Leotiomycetes</taxon>
        <taxon>Helotiales</taxon>
        <taxon>Pezizellaceae</taxon>
        <taxon>Calycina</taxon>
    </lineage>
</organism>
<evidence type="ECO:0000313" key="1">
    <source>
        <dbReference type="EMBL" id="KAG9239954.1"/>
    </source>
</evidence>
<reference evidence="1" key="1">
    <citation type="journal article" date="2021" name="IMA Fungus">
        <title>Genomic characterization of three marine fungi, including Emericellopsis atlantica sp. nov. with signatures of a generalist lifestyle and marine biomass degradation.</title>
        <authorList>
            <person name="Hagestad O.C."/>
            <person name="Hou L."/>
            <person name="Andersen J.H."/>
            <person name="Hansen E.H."/>
            <person name="Altermark B."/>
            <person name="Li C."/>
            <person name="Kuhnert E."/>
            <person name="Cox R.J."/>
            <person name="Crous P.W."/>
            <person name="Spatafora J.W."/>
            <person name="Lail K."/>
            <person name="Amirebrahimi M."/>
            <person name="Lipzen A."/>
            <person name="Pangilinan J."/>
            <person name="Andreopoulos W."/>
            <person name="Hayes R.D."/>
            <person name="Ng V."/>
            <person name="Grigoriev I.V."/>
            <person name="Jackson S.A."/>
            <person name="Sutton T.D.S."/>
            <person name="Dobson A.D.W."/>
            <person name="Rama T."/>
        </authorList>
    </citation>
    <scope>NUCLEOTIDE SEQUENCE</scope>
    <source>
        <strain evidence="1">TRa3180A</strain>
    </source>
</reference>
<comment type="caution">
    <text evidence="1">The sequence shown here is derived from an EMBL/GenBank/DDBJ whole genome shotgun (WGS) entry which is preliminary data.</text>
</comment>
<dbReference type="Proteomes" id="UP000887226">
    <property type="component" value="Unassembled WGS sequence"/>
</dbReference>
<evidence type="ECO:0000313" key="2">
    <source>
        <dbReference type="Proteomes" id="UP000887226"/>
    </source>
</evidence>